<dbReference type="Gene3D" id="3.40.50.620">
    <property type="entry name" value="HUPs"/>
    <property type="match status" value="1"/>
</dbReference>
<organism evidence="4 5">
    <name type="scientific">Microbacterium foliorum</name>
    <dbReference type="NCBI Taxonomy" id="104336"/>
    <lineage>
        <taxon>Bacteria</taxon>
        <taxon>Bacillati</taxon>
        <taxon>Actinomycetota</taxon>
        <taxon>Actinomycetes</taxon>
        <taxon>Micrococcales</taxon>
        <taxon>Microbacteriaceae</taxon>
        <taxon>Microbacterium</taxon>
    </lineage>
</organism>
<dbReference type="InterPro" id="IPR014729">
    <property type="entry name" value="Rossmann-like_a/b/a_fold"/>
</dbReference>
<dbReference type="EMBL" id="JAVIZQ010000001">
    <property type="protein sequence ID" value="MDR6141521.1"/>
    <property type="molecule type" value="Genomic_DNA"/>
</dbReference>
<dbReference type="Pfam" id="PF00582">
    <property type="entry name" value="Usp"/>
    <property type="match status" value="1"/>
</dbReference>
<dbReference type="InterPro" id="IPR006015">
    <property type="entry name" value="Universal_stress_UspA"/>
</dbReference>
<dbReference type="SUPFAM" id="SSF52402">
    <property type="entry name" value="Adenine nucleotide alpha hydrolases-like"/>
    <property type="match status" value="1"/>
</dbReference>
<dbReference type="InterPro" id="IPR006016">
    <property type="entry name" value="UspA"/>
</dbReference>
<sequence length="184" mass="19256">MESTPISARVTFGPVASGEEDDREAMSNTHSHRIVVGVDGSESSVDALRYAARMAKALDEPLHVVTTWTAPPIDPYLAIEWSPAEFAREALDESIQGAFAGNPPHDLTSEVLLGSAARTLIGLSDSASMLVLGSRGHGGFVGLLLGSVSAACAEHAHCPVLIVHTKKTVDTESAPSSSDEDLNP</sequence>
<comment type="similarity">
    <text evidence="1">Belongs to the universal stress protein A family.</text>
</comment>
<evidence type="ECO:0000313" key="5">
    <source>
        <dbReference type="Proteomes" id="UP001249291"/>
    </source>
</evidence>
<gene>
    <name evidence="4" type="ORF">QE375_001075</name>
</gene>
<evidence type="ECO:0000313" key="4">
    <source>
        <dbReference type="EMBL" id="MDR6141521.1"/>
    </source>
</evidence>
<accession>A0ABU1HNT8</accession>
<dbReference type="PANTHER" id="PTHR46553">
    <property type="entry name" value="ADENINE NUCLEOTIDE ALPHA HYDROLASES-LIKE SUPERFAMILY PROTEIN"/>
    <property type="match status" value="1"/>
</dbReference>
<evidence type="ECO:0000259" key="3">
    <source>
        <dbReference type="Pfam" id="PF00582"/>
    </source>
</evidence>
<proteinExistence type="inferred from homology"/>
<evidence type="ECO:0000256" key="2">
    <source>
        <dbReference type="SAM" id="MobiDB-lite"/>
    </source>
</evidence>
<reference evidence="4 5" key="1">
    <citation type="submission" date="2023-08" db="EMBL/GenBank/DDBJ databases">
        <title>Functional and genomic diversity of the sorghum phyllosphere microbiome.</title>
        <authorList>
            <person name="Shade A."/>
        </authorList>
    </citation>
    <scope>NUCLEOTIDE SEQUENCE [LARGE SCALE GENOMIC DNA]</scope>
    <source>
        <strain evidence="4 5">SORGH_AS_0445</strain>
    </source>
</reference>
<comment type="caution">
    <text evidence="4">The sequence shown here is derived from an EMBL/GenBank/DDBJ whole genome shotgun (WGS) entry which is preliminary data.</text>
</comment>
<feature type="domain" description="UspA" evidence="3">
    <location>
        <begin position="32"/>
        <end position="164"/>
    </location>
</feature>
<feature type="region of interest" description="Disordered" evidence="2">
    <location>
        <begin position="1"/>
        <end position="30"/>
    </location>
</feature>
<keyword evidence="5" id="KW-1185">Reference proteome</keyword>
<evidence type="ECO:0000256" key="1">
    <source>
        <dbReference type="ARBA" id="ARBA00008791"/>
    </source>
</evidence>
<name>A0ABU1HNT8_9MICO</name>
<protein>
    <submittedName>
        <fullName evidence="4">Nucleotide-binding universal stress UspA family protein</fullName>
    </submittedName>
</protein>
<dbReference type="PANTHER" id="PTHR46553:SF3">
    <property type="entry name" value="ADENINE NUCLEOTIDE ALPHA HYDROLASES-LIKE SUPERFAMILY PROTEIN"/>
    <property type="match status" value="1"/>
</dbReference>
<dbReference type="Proteomes" id="UP001249291">
    <property type="component" value="Unassembled WGS sequence"/>
</dbReference>
<dbReference type="PRINTS" id="PR01438">
    <property type="entry name" value="UNVRSLSTRESS"/>
</dbReference>